<name>A0A7J8NVU3_GOSRA</name>
<feature type="non-terminal residue" evidence="1">
    <location>
        <position position="25"/>
    </location>
</feature>
<proteinExistence type="predicted"/>
<comment type="caution">
    <text evidence="1">The sequence shown here is derived from an EMBL/GenBank/DDBJ whole genome shotgun (WGS) entry which is preliminary data.</text>
</comment>
<dbReference type="AlphaFoldDB" id="A0A7J8NVU3"/>
<accession>A0A7J8NVU3</accession>
<evidence type="ECO:0000313" key="1">
    <source>
        <dbReference type="EMBL" id="MBA0581151.1"/>
    </source>
</evidence>
<protein>
    <submittedName>
        <fullName evidence="1">Uncharacterized protein</fullName>
    </submittedName>
</protein>
<gene>
    <name evidence="1" type="ORF">Gorai_023337</name>
</gene>
<dbReference type="EMBL" id="JABEZZ010000002">
    <property type="protein sequence ID" value="MBA0581151.1"/>
    <property type="molecule type" value="Genomic_DNA"/>
</dbReference>
<reference evidence="1 2" key="1">
    <citation type="journal article" date="2019" name="Genome Biol. Evol.">
        <title>Insights into the evolution of the New World diploid cottons (Gossypium, subgenus Houzingenia) based on genome sequencing.</title>
        <authorList>
            <person name="Grover C.E."/>
            <person name="Arick M.A. 2nd"/>
            <person name="Thrash A."/>
            <person name="Conover J.L."/>
            <person name="Sanders W.S."/>
            <person name="Peterson D.G."/>
            <person name="Frelichowski J.E."/>
            <person name="Scheffler J.A."/>
            <person name="Scheffler B.E."/>
            <person name="Wendel J.F."/>
        </authorList>
    </citation>
    <scope>NUCLEOTIDE SEQUENCE [LARGE SCALE GENOMIC DNA]</scope>
    <source>
        <strain evidence="1">8</strain>
        <tissue evidence="1">Leaf</tissue>
    </source>
</reference>
<organism evidence="1 2">
    <name type="scientific">Gossypium raimondii</name>
    <name type="common">Peruvian cotton</name>
    <name type="synonym">Gossypium klotzschianum subsp. raimondii</name>
    <dbReference type="NCBI Taxonomy" id="29730"/>
    <lineage>
        <taxon>Eukaryota</taxon>
        <taxon>Viridiplantae</taxon>
        <taxon>Streptophyta</taxon>
        <taxon>Embryophyta</taxon>
        <taxon>Tracheophyta</taxon>
        <taxon>Spermatophyta</taxon>
        <taxon>Magnoliopsida</taxon>
        <taxon>eudicotyledons</taxon>
        <taxon>Gunneridae</taxon>
        <taxon>Pentapetalae</taxon>
        <taxon>rosids</taxon>
        <taxon>malvids</taxon>
        <taxon>Malvales</taxon>
        <taxon>Malvaceae</taxon>
        <taxon>Malvoideae</taxon>
        <taxon>Gossypium</taxon>
    </lineage>
</organism>
<sequence>MVKLWPVLTKGVTSSAMYAVVDLSS</sequence>
<dbReference type="Proteomes" id="UP000593578">
    <property type="component" value="Unassembled WGS sequence"/>
</dbReference>
<evidence type="ECO:0000313" key="2">
    <source>
        <dbReference type="Proteomes" id="UP000593578"/>
    </source>
</evidence>